<proteinExistence type="predicted"/>
<dbReference type="AlphaFoldDB" id="A0A0E0A6H6"/>
<sequence length="129" mass="13823">MCVPIASAQVSWALSSSTFQPGPFISSNCPSRLVFLVVLQVCFHLSSISEFLPPAARRRSEVRGAPPLAGAGNVVFPPAVYPNRESSPNPGGLRVSSRNLARTVRPGLLPPIGSARKIHRSQFLPPVRI</sequence>
<keyword evidence="2" id="KW-1185">Reference proteome</keyword>
<evidence type="ECO:0000313" key="2">
    <source>
        <dbReference type="Proteomes" id="UP000026961"/>
    </source>
</evidence>
<organism evidence="1">
    <name type="scientific">Oryza glumipatula</name>
    <dbReference type="NCBI Taxonomy" id="40148"/>
    <lineage>
        <taxon>Eukaryota</taxon>
        <taxon>Viridiplantae</taxon>
        <taxon>Streptophyta</taxon>
        <taxon>Embryophyta</taxon>
        <taxon>Tracheophyta</taxon>
        <taxon>Spermatophyta</taxon>
        <taxon>Magnoliopsida</taxon>
        <taxon>Liliopsida</taxon>
        <taxon>Poales</taxon>
        <taxon>Poaceae</taxon>
        <taxon>BOP clade</taxon>
        <taxon>Oryzoideae</taxon>
        <taxon>Oryzeae</taxon>
        <taxon>Oryzinae</taxon>
        <taxon>Oryza</taxon>
    </lineage>
</organism>
<dbReference type="Proteomes" id="UP000026961">
    <property type="component" value="Chromosome 6"/>
</dbReference>
<dbReference type="EnsemblPlants" id="OGLUM06G07040.1">
    <property type="protein sequence ID" value="OGLUM06G07040.1"/>
    <property type="gene ID" value="OGLUM06G07040"/>
</dbReference>
<dbReference type="HOGENOM" id="CLU_1952167_0_0_1"/>
<accession>A0A0E0A6H6</accession>
<reference evidence="1" key="2">
    <citation type="submission" date="2018-05" db="EMBL/GenBank/DDBJ databases">
        <title>OgluRS3 (Oryza glumaepatula Reference Sequence Version 3).</title>
        <authorList>
            <person name="Zhang J."/>
            <person name="Kudrna D."/>
            <person name="Lee S."/>
            <person name="Talag J."/>
            <person name="Welchert J."/>
            <person name="Wing R.A."/>
        </authorList>
    </citation>
    <scope>NUCLEOTIDE SEQUENCE [LARGE SCALE GENOMIC DNA]</scope>
</reference>
<dbReference type="Gramene" id="OGLUM06G07040.1">
    <property type="protein sequence ID" value="OGLUM06G07040.1"/>
    <property type="gene ID" value="OGLUM06G07040"/>
</dbReference>
<evidence type="ECO:0000313" key="1">
    <source>
        <dbReference type="EnsemblPlants" id="OGLUM06G07040.1"/>
    </source>
</evidence>
<protein>
    <submittedName>
        <fullName evidence="1">Uncharacterized protein</fullName>
    </submittedName>
</protein>
<reference evidence="1" key="1">
    <citation type="submission" date="2015-04" db="UniProtKB">
        <authorList>
            <consortium name="EnsemblPlants"/>
        </authorList>
    </citation>
    <scope>IDENTIFICATION</scope>
</reference>
<name>A0A0E0A6H6_9ORYZ</name>